<proteinExistence type="predicted"/>
<protein>
    <submittedName>
        <fullName evidence="2">Uncharacterized protein</fullName>
    </submittedName>
</protein>
<evidence type="ECO:0000313" key="2">
    <source>
        <dbReference type="EMBL" id="DAF43460.1"/>
    </source>
</evidence>
<keyword evidence="1" id="KW-0812">Transmembrane</keyword>
<feature type="transmembrane region" description="Helical" evidence="1">
    <location>
        <begin position="34"/>
        <end position="52"/>
    </location>
</feature>
<dbReference type="EMBL" id="BK032506">
    <property type="protein sequence ID" value="DAF43460.1"/>
    <property type="molecule type" value="Genomic_DNA"/>
</dbReference>
<evidence type="ECO:0000256" key="1">
    <source>
        <dbReference type="SAM" id="Phobius"/>
    </source>
</evidence>
<keyword evidence="1" id="KW-0472">Membrane</keyword>
<reference evidence="2" key="1">
    <citation type="journal article" date="2021" name="Proc. Natl. Acad. Sci. U.S.A.">
        <title>A Catalog of Tens of Thousands of Viruses from Human Metagenomes Reveals Hidden Associations with Chronic Diseases.</title>
        <authorList>
            <person name="Tisza M.J."/>
            <person name="Buck C.B."/>
        </authorList>
    </citation>
    <scope>NUCLEOTIDE SEQUENCE</scope>
    <source>
        <strain evidence="2">CtEJG5</strain>
    </source>
</reference>
<sequence>MLVHSYLIVLFAISFIAWIIATIYAFVKKEALPMIITLAILNVINLLITFTAK</sequence>
<name>A0A8S5RXH6_9CAUD</name>
<feature type="transmembrane region" description="Helical" evidence="1">
    <location>
        <begin position="6"/>
        <end position="27"/>
    </location>
</feature>
<organism evidence="2">
    <name type="scientific">Siphoviridae sp. ctEJG5</name>
    <dbReference type="NCBI Taxonomy" id="2827814"/>
    <lineage>
        <taxon>Viruses</taxon>
        <taxon>Duplodnaviria</taxon>
        <taxon>Heunggongvirae</taxon>
        <taxon>Uroviricota</taxon>
        <taxon>Caudoviricetes</taxon>
    </lineage>
</organism>
<accession>A0A8S5RXH6</accession>
<keyword evidence="1" id="KW-1133">Transmembrane helix</keyword>